<comment type="caution">
    <text evidence="1">The sequence shown here is derived from an EMBL/GenBank/DDBJ whole genome shotgun (WGS) entry which is preliminary data.</text>
</comment>
<reference evidence="2" key="1">
    <citation type="journal article" date="2023" name="Nat. Plants">
        <title>Single-cell RNA sequencing provides a high-resolution roadmap for understanding the multicellular compartmentation of specialized metabolism.</title>
        <authorList>
            <person name="Sun S."/>
            <person name="Shen X."/>
            <person name="Li Y."/>
            <person name="Li Y."/>
            <person name="Wang S."/>
            <person name="Li R."/>
            <person name="Zhang H."/>
            <person name="Shen G."/>
            <person name="Guo B."/>
            <person name="Wei J."/>
            <person name="Xu J."/>
            <person name="St-Pierre B."/>
            <person name="Chen S."/>
            <person name="Sun C."/>
        </authorList>
    </citation>
    <scope>NUCLEOTIDE SEQUENCE [LARGE SCALE GENOMIC DNA]</scope>
</reference>
<protein>
    <submittedName>
        <fullName evidence="1">Uncharacterized protein</fullName>
    </submittedName>
</protein>
<dbReference type="EMBL" id="CM044702">
    <property type="protein sequence ID" value="KAI5678088.1"/>
    <property type="molecule type" value="Genomic_DNA"/>
</dbReference>
<sequence>MHHWNINGSQFVPPRCYCGRLRELRTSWTDKNPARGLRMQFLKFFLWLDPQMCPRSKEVILRLLRHIEEVEMELDLLLEQKRELEEKVNKMPKVENDRIIEFEDSKVEHMTNLEEKVVQLSLMNKKLKEEI</sequence>
<gene>
    <name evidence="1" type="ORF">M9H77_09038</name>
</gene>
<accession>A0ACC0BZX5</accession>
<proteinExistence type="predicted"/>
<name>A0ACC0BZX5_CATRO</name>
<evidence type="ECO:0000313" key="2">
    <source>
        <dbReference type="Proteomes" id="UP001060085"/>
    </source>
</evidence>
<evidence type="ECO:0000313" key="1">
    <source>
        <dbReference type="EMBL" id="KAI5678088.1"/>
    </source>
</evidence>
<keyword evidence="2" id="KW-1185">Reference proteome</keyword>
<dbReference type="Proteomes" id="UP001060085">
    <property type="component" value="Linkage Group LG02"/>
</dbReference>
<organism evidence="1 2">
    <name type="scientific">Catharanthus roseus</name>
    <name type="common">Madagascar periwinkle</name>
    <name type="synonym">Vinca rosea</name>
    <dbReference type="NCBI Taxonomy" id="4058"/>
    <lineage>
        <taxon>Eukaryota</taxon>
        <taxon>Viridiplantae</taxon>
        <taxon>Streptophyta</taxon>
        <taxon>Embryophyta</taxon>
        <taxon>Tracheophyta</taxon>
        <taxon>Spermatophyta</taxon>
        <taxon>Magnoliopsida</taxon>
        <taxon>eudicotyledons</taxon>
        <taxon>Gunneridae</taxon>
        <taxon>Pentapetalae</taxon>
        <taxon>asterids</taxon>
        <taxon>lamiids</taxon>
        <taxon>Gentianales</taxon>
        <taxon>Apocynaceae</taxon>
        <taxon>Rauvolfioideae</taxon>
        <taxon>Vinceae</taxon>
        <taxon>Catharanthinae</taxon>
        <taxon>Catharanthus</taxon>
    </lineage>
</organism>